<keyword evidence="6" id="KW-1185">Reference proteome</keyword>
<dbReference type="Pfam" id="PF03422">
    <property type="entry name" value="CBM_6"/>
    <property type="match status" value="1"/>
</dbReference>
<dbReference type="InterPro" id="IPR035986">
    <property type="entry name" value="PKD_dom_sf"/>
</dbReference>
<dbReference type="Proteomes" id="UP000182977">
    <property type="component" value="Chromosome I"/>
</dbReference>
<dbReference type="InterPro" id="IPR000601">
    <property type="entry name" value="PKD_dom"/>
</dbReference>
<evidence type="ECO:0000313" key="5">
    <source>
        <dbReference type="EMBL" id="SDU54816.1"/>
    </source>
</evidence>
<dbReference type="Gene3D" id="2.60.40.10">
    <property type="entry name" value="Immunoglobulins"/>
    <property type="match status" value="2"/>
</dbReference>
<dbReference type="FunFam" id="2.60.40.10:FF:000270">
    <property type="entry name" value="Cell surface protein"/>
    <property type="match status" value="1"/>
</dbReference>
<dbReference type="InterPro" id="IPR022409">
    <property type="entry name" value="PKD/Chitinase_dom"/>
</dbReference>
<evidence type="ECO:0000313" key="6">
    <source>
        <dbReference type="Proteomes" id="UP000182977"/>
    </source>
</evidence>
<dbReference type="CDD" id="cd04084">
    <property type="entry name" value="CBM6_xylanase-like"/>
    <property type="match status" value="1"/>
</dbReference>
<dbReference type="InterPro" id="IPR011041">
    <property type="entry name" value="Quinoprot_gluc/sorb_DH_b-prop"/>
</dbReference>
<dbReference type="Gene3D" id="2.120.10.30">
    <property type="entry name" value="TolB, C-terminal domain"/>
    <property type="match status" value="1"/>
</dbReference>
<dbReference type="Gene3D" id="3.40.50.880">
    <property type="match status" value="1"/>
</dbReference>
<dbReference type="SUPFAM" id="SSF49785">
    <property type="entry name" value="Galactose-binding domain-like"/>
    <property type="match status" value="1"/>
</dbReference>
<name>A0A1H2JF89_9ACTN</name>
<dbReference type="SUPFAM" id="SSF49899">
    <property type="entry name" value="Concanavalin A-like lectins/glucanases"/>
    <property type="match status" value="1"/>
</dbReference>
<dbReference type="GO" id="GO:0030246">
    <property type="term" value="F:carbohydrate binding"/>
    <property type="evidence" value="ECO:0007669"/>
    <property type="project" value="InterPro"/>
</dbReference>
<dbReference type="SUPFAM" id="SSF49299">
    <property type="entry name" value="PKD domain"/>
    <property type="match status" value="2"/>
</dbReference>
<dbReference type="SUPFAM" id="SSF50952">
    <property type="entry name" value="Soluble quinoprotein glucose dehydrogenase"/>
    <property type="match status" value="1"/>
</dbReference>
<protein>
    <submittedName>
        <fullName evidence="5">PKD domain-containing protein</fullName>
    </submittedName>
</protein>
<dbReference type="PANTHER" id="PTHR40469:SF2">
    <property type="entry name" value="GALACTOSE-BINDING DOMAIN-LIKE SUPERFAMILY PROTEIN"/>
    <property type="match status" value="1"/>
</dbReference>
<evidence type="ECO:0000259" key="4">
    <source>
        <dbReference type="PROSITE" id="PS51175"/>
    </source>
</evidence>
<evidence type="ECO:0000259" key="3">
    <source>
        <dbReference type="PROSITE" id="PS50093"/>
    </source>
</evidence>
<dbReference type="RefSeq" id="WP_063932663.1">
    <property type="nucleotide sequence ID" value="NZ_LBMC01000091.1"/>
</dbReference>
<dbReference type="SUPFAM" id="SSF52317">
    <property type="entry name" value="Class I glutamine amidotransferase-like"/>
    <property type="match status" value="1"/>
</dbReference>
<sequence>MSRSTRRLTSIVTALALLLTALVGAATAATTAAAHEEPDAPRFRALVFSKVTNFYHQSIPAGQALIEQLGAEHDFEVVTTDDAAIFNDADLATFDVVVFNNTNSTPESGDLLNADQRAAFQRYIQAGGGFTGLHAATAAERDWEWYEGLVGSIFTNHPPGTNPDGTINGRVKVTDRVHPSTANLPELWEFEEEWYNWNQRVVGDVHVLTWVDTKVGVSGLTEGPNHPFSWCQIYDGGRSWYTAGGHSAAAFQDEQFVEHLKGGIEWAAGVADGDCGGTVEDSFDKVQIASNPADPMALGFLNENEVVFVERGGAVKVIDQSTLGVTTAGTVPVYTPDSDGMLGIAVDPDFATNRWIYLTYSHATQPKIQISRFTLTPQNQLDLASEQVLLEIPTYRQLNRSGVHMGGAMDFDAAGNLYVSIGDNIDPFESGGYAPIDERGGRAHFDAQSTSANTNDLRGKLIRITPTDDGGYTVPDGNLFAPGTANARPEIYAMGFRNPFRFRVDDATGDVLLGEHSPDARSDSATRGPQAHGEWNLITEAGNYGWPYCIGPNRPFHDYNFATATPGAAFDCANPVNDSPNNTGLRELPPVVGATMYENYGATPAWPEFGTGGVAPHGGPVYNYDAELDSDTKFPASYDGRWFIAEWDRRWIKTVSVLQEDHQGDRYPSASAGDVYSVDPWGIDQTWIRPMDMDFGPDGSLYVIEWGSNFGGALRGEPNDDSGIYRIDYVAGDRPPTAHAAATPSDGQAPLTVQFSSDGSGHPQGLPVTYAWDFGDGGSSTEPNPSHVYTANGTYQARLTVTDDEGREALAAVQVVVGNTRPVVTVELPPDGGFFEFGDLVPYEVSVEDAEDGSIADGGIACEDVLVQTLLGHDEHAHPLDTVEGCEGVVPTMTDGGHGGDVNLYYVLEGVYVDRGGEGVGTLTGASGVQLRTKRTEAEYVDGNNGVTPLARAGASAGVRLGEIRPGDWVSYDPVSFHGIDSVTVGASSGGQGGVIEFRKDAPDGEVLGSVEVLSNGSWEVVQELDAELADPGGSFELFMVFQARAGYTPSGPDLLSVDWLRFNGMGVADPSAPVVTASASPAAGPAPLEVTFTGSATSPAGREIVSYAWDFGDGGTATGTTATHTYAAPGSYEAVLTATDSAGSVGRAEVAVEVEEPPSECPVRDDEFDGAALDTCRWSRIVREAAADYRVAGGRLWVRTTSGGNFGANNNPPVQNQFLQPVDPDEDWLIQTKVHAPLAHRFQQVGLQYYEDDGDYVKLDLVADNQPGQPRTLRVELRSETGDVPSTTQPNLQPAPANPGDEWWFRLQKSGTTYTGWVSVDGVTWIEMPGTVQNTAITDGGIGPLHQGRTQTAPVEVGFDHFKVNPEDEPAACPTPDARATVVVGGVDSGVPNRTLPDGCTIGDRILDDEQWAASGEFVRHVGEVLDQPDVAALITPRERGAIVRAAAGSDVGSS</sequence>
<dbReference type="InterPro" id="IPR013783">
    <property type="entry name" value="Ig-like_fold"/>
</dbReference>
<dbReference type="InterPro" id="IPR029062">
    <property type="entry name" value="Class_I_gatase-like"/>
</dbReference>
<dbReference type="InterPro" id="IPR006584">
    <property type="entry name" value="Cellulose-bd_IV"/>
</dbReference>
<keyword evidence="1 2" id="KW-0732">Signal</keyword>
<dbReference type="PROSITE" id="PS51175">
    <property type="entry name" value="CBM6"/>
    <property type="match status" value="1"/>
</dbReference>
<evidence type="ECO:0000256" key="1">
    <source>
        <dbReference type="ARBA" id="ARBA00022729"/>
    </source>
</evidence>
<dbReference type="CDD" id="cd00146">
    <property type="entry name" value="PKD"/>
    <property type="match status" value="1"/>
</dbReference>
<dbReference type="SMART" id="SM00606">
    <property type="entry name" value="CBD_IV"/>
    <property type="match status" value="1"/>
</dbReference>
<dbReference type="InterPro" id="IPR011042">
    <property type="entry name" value="6-blade_b-propeller_TolB-like"/>
</dbReference>
<dbReference type="Gene3D" id="2.60.120.200">
    <property type="match status" value="1"/>
</dbReference>
<feature type="chain" id="PRO_5009277490" evidence="2">
    <location>
        <begin position="29"/>
        <end position="1456"/>
    </location>
</feature>
<feature type="signal peptide" evidence="2">
    <location>
        <begin position="1"/>
        <end position="28"/>
    </location>
</feature>
<dbReference type="EMBL" id="LT629791">
    <property type="protein sequence ID" value="SDU54816.1"/>
    <property type="molecule type" value="Genomic_DNA"/>
</dbReference>
<dbReference type="PROSITE" id="PS50093">
    <property type="entry name" value="PKD"/>
    <property type="match status" value="2"/>
</dbReference>
<dbReference type="InterPro" id="IPR013320">
    <property type="entry name" value="ConA-like_dom_sf"/>
</dbReference>
<dbReference type="Pfam" id="PF07995">
    <property type="entry name" value="GSDH"/>
    <property type="match status" value="1"/>
</dbReference>
<dbReference type="OrthoDB" id="8217716at2"/>
<dbReference type="SMART" id="SM00089">
    <property type="entry name" value="PKD"/>
    <property type="match status" value="2"/>
</dbReference>
<dbReference type="Pfam" id="PF06283">
    <property type="entry name" value="ThuA"/>
    <property type="match status" value="1"/>
</dbReference>
<accession>A0A1H2JF89</accession>
<gene>
    <name evidence="5" type="ORF">SAMN04488563_2611</name>
</gene>
<dbReference type="GO" id="GO:0005975">
    <property type="term" value="P:carbohydrate metabolic process"/>
    <property type="evidence" value="ECO:0007669"/>
    <property type="project" value="UniProtKB-ARBA"/>
</dbReference>
<dbReference type="InterPro" id="IPR012938">
    <property type="entry name" value="Glc/Sorbosone_DH"/>
</dbReference>
<feature type="domain" description="PKD" evidence="3">
    <location>
        <begin position="736"/>
        <end position="817"/>
    </location>
</feature>
<organism evidence="5 6">
    <name type="scientific">Jiangella alkaliphila</name>
    <dbReference type="NCBI Taxonomy" id="419479"/>
    <lineage>
        <taxon>Bacteria</taxon>
        <taxon>Bacillati</taxon>
        <taxon>Actinomycetota</taxon>
        <taxon>Actinomycetes</taxon>
        <taxon>Jiangellales</taxon>
        <taxon>Jiangellaceae</taxon>
        <taxon>Jiangella</taxon>
    </lineage>
</organism>
<evidence type="ECO:0000256" key="2">
    <source>
        <dbReference type="SAM" id="SignalP"/>
    </source>
</evidence>
<dbReference type="Gene3D" id="2.60.120.260">
    <property type="entry name" value="Galactose-binding domain-like"/>
    <property type="match status" value="1"/>
</dbReference>
<feature type="domain" description="PKD" evidence="3">
    <location>
        <begin position="1074"/>
        <end position="1160"/>
    </location>
</feature>
<dbReference type="InterPro" id="IPR029010">
    <property type="entry name" value="ThuA-like"/>
</dbReference>
<dbReference type="InterPro" id="IPR008979">
    <property type="entry name" value="Galactose-bd-like_sf"/>
</dbReference>
<dbReference type="Pfam" id="PF18911">
    <property type="entry name" value="PKD_4"/>
    <property type="match status" value="2"/>
</dbReference>
<dbReference type="PANTHER" id="PTHR40469">
    <property type="entry name" value="SECRETED GLYCOSYL HYDROLASE"/>
    <property type="match status" value="1"/>
</dbReference>
<feature type="domain" description="CBM6" evidence="4">
    <location>
        <begin position="934"/>
        <end position="1064"/>
    </location>
</feature>
<proteinExistence type="predicted"/>
<dbReference type="STRING" id="419479.SAMN04488563_2611"/>
<dbReference type="InterPro" id="IPR005084">
    <property type="entry name" value="CBM6"/>
</dbReference>
<reference evidence="6" key="1">
    <citation type="submission" date="2016-10" db="EMBL/GenBank/DDBJ databases">
        <authorList>
            <person name="Varghese N."/>
            <person name="Submissions S."/>
        </authorList>
    </citation>
    <scope>NUCLEOTIDE SEQUENCE [LARGE SCALE GENOMIC DNA]</scope>
    <source>
        <strain evidence="6">DSM 45079</strain>
    </source>
</reference>